<accession>A0A699T031</accession>
<dbReference type="PANTHER" id="PTHR13696:SF52">
    <property type="entry name" value="PARA FAMILY PROTEIN CT_582"/>
    <property type="match status" value="1"/>
</dbReference>
<dbReference type="Pfam" id="PF13614">
    <property type="entry name" value="AAA_31"/>
    <property type="match status" value="1"/>
</dbReference>
<sequence>GGVGKTTTAINVAACLAGQGKRVLLVDLDEQSNLTFALGVSATLPNHIGAFLLATAAQARKWAVQEVGPNLALIPSSDRLDEYVPRLFAKTNYATLLSRRLADLPNGEYDYVVLDCPPNIVDGMTYGAFIAADGYVVPTEPEPFAVRGVKRIIERADK</sequence>
<reference evidence="2" key="1">
    <citation type="journal article" date="2019" name="Sci. Rep.">
        <title>Draft genome of Tanacetum cinerariifolium, the natural source of mosquito coil.</title>
        <authorList>
            <person name="Yamashiro T."/>
            <person name="Shiraishi A."/>
            <person name="Satake H."/>
            <person name="Nakayama K."/>
        </authorList>
    </citation>
    <scope>NUCLEOTIDE SEQUENCE</scope>
</reference>
<feature type="domain" description="AAA" evidence="1">
    <location>
        <begin position="1"/>
        <end position="155"/>
    </location>
</feature>
<evidence type="ECO:0000313" key="2">
    <source>
        <dbReference type="EMBL" id="GFD03775.1"/>
    </source>
</evidence>
<proteinExistence type="predicted"/>
<evidence type="ECO:0000259" key="1">
    <source>
        <dbReference type="Pfam" id="PF13614"/>
    </source>
</evidence>
<organism evidence="2">
    <name type="scientific">Tanacetum cinerariifolium</name>
    <name type="common">Dalmatian daisy</name>
    <name type="synonym">Chrysanthemum cinerariifolium</name>
    <dbReference type="NCBI Taxonomy" id="118510"/>
    <lineage>
        <taxon>Eukaryota</taxon>
        <taxon>Viridiplantae</taxon>
        <taxon>Streptophyta</taxon>
        <taxon>Embryophyta</taxon>
        <taxon>Tracheophyta</taxon>
        <taxon>Spermatophyta</taxon>
        <taxon>Magnoliopsida</taxon>
        <taxon>eudicotyledons</taxon>
        <taxon>Gunneridae</taxon>
        <taxon>Pentapetalae</taxon>
        <taxon>asterids</taxon>
        <taxon>campanulids</taxon>
        <taxon>Asterales</taxon>
        <taxon>Asteraceae</taxon>
        <taxon>Asteroideae</taxon>
        <taxon>Anthemideae</taxon>
        <taxon>Anthemidinae</taxon>
        <taxon>Tanacetum</taxon>
    </lineage>
</organism>
<feature type="non-terminal residue" evidence="2">
    <location>
        <position position="158"/>
    </location>
</feature>
<name>A0A699T031_TANCI</name>
<dbReference type="CDD" id="cd02042">
    <property type="entry name" value="ParAB_family"/>
    <property type="match status" value="1"/>
</dbReference>
<dbReference type="InterPro" id="IPR027417">
    <property type="entry name" value="P-loop_NTPase"/>
</dbReference>
<dbReference type="AlphaFoldDB" id="A0A699T031"/>
<feature type="non-terminal residue" evidence="2">
    <location>
        <position position="1"/>
    </location>
</feature>
<dbReference type="SUPFAM" id="SSF52540">
    <property type="entry name" value="P-loop containing nucleoside triphosphate hydrolases"/>
    <property type="match status" value="1"/>
</dbReference>
<dbReference type="Gene3D" id="3.40.50.300">
    <property type="entry name" value="P-loop containing nucleotide triphosphate hydrolases"/>
    <property type="match status" value="1"/>
</dbReference>
<dbReference type="InterPro" id="IPR025669">
    <property type="entry name" value="AAA_dom"/>
</dbReference>
<gene>
    <name evidence="2" type="ORF">Tci_875744</name>
</gene>
<dbReference type="EMBL" id="BKCJ011207157">
    <property type="protein sequence ID" value="GFD03775.1"/>
    <property type="molecule type" value="Genomic_DNA"/>
</dbReference>
<dbReference type="PANTHER" id="PTHR13696">
    <property type="entry name" value="P-LOOP CONTAINING NUCLEOSIDE TRIPHOSPHATE HYDROLASE"/>
    <property type="match status" value="1"/>
</dbReference>
<comment type="caution">
    <text evidence="2">The sequence shown here is derived from an EMBL/GenBank/DDBJ whole genome shotgun (WGS) entry which is preliminary data.</text>
</comment>
<dbReference type="InterPro" id="IPR050678">
    <property type="entry name" value="DNA_Partitioning_ATPase"/>
</dbReference>
<protein>
    <recommendedName>
        <fullName evidence="1">AAA domain-containing protein</fullName>
    </recommendedName>
</protein>